<dbReference type="AlphaFoldDB" id="A0A9E9P3A1"/>
<feature type="signal peptide" evidence="1">
    <location>
        <begin position="1"/>
        <end position="29"/>
    </location>
</feature>
<dbReference type="Gene3D" id="1.25.40.10">
    <property type="entry name" value="Tetratricopeptide repeat domain"/>
    <property type="match status" value="1"/>
</dbReference>
<dbReference type="Proteomes" id="UP001156215">
    <property type="component" value="Chromosome"/>
</dbReference>
<reference evidence="2" key="1">
    <citation type="journal article" date="2022" name="Front. Microbiol.">
        <title>New perspectives on an old grouping: The genomic and phenotypic variability of Oxalobacter formigenes and the implications for calcium oxalate stone prevention.</title>
        <authorList>
            <person name="Chmiel J.A."/>
            <person name="Carr C."/>
            <person name="Stuivenberg G.A."/>
            <person name="Venema R."/>
            <person name="Chanyi R.M."/>
            <person name="Al K.F."/>
            <person name="Giguere D."/>
            <person name="Say H."/>
            <person name="Akouris P.P."/>
            <person name="Dominguez Romero S.A."/>
            <person name="Kwong A."/>
            <person name="Tai V."/>
            <person name="Koval S.F."/>
            <person name="Razvi H."/>
            <person name="Bjazevic J."/>
            <person name="Burton J.P."/>
        </authorList>
    </citation>
    <scope>NUCLEOTIDE SEQUENCE</scope>
    <source>
        <strain evidence="2">WoOx3</strain>
    </source>
</reference>
<sequence length="350" mass="38663">MQYNRMRWWMGVVLLLACLFLSNRAMSHAVTVTRDAGDGKKPLVVVEKSTQRLVPGAPDPAVMAVFMKKAESGDERARSVLGIMYAFGIGVDLDSEKGVDIFGSPELKNNSRYMRSLLGVVKAAAANDSIVDAQGRLLNEEEEERLAYERLAGAAKNGDSSTWLALGIVCASGTGTGMDFVQAASWITKAAQADDALAQALLGMMYETGMGVVRDENASGRWYARSEAHPELTQQESIQFMAQLMEVMDGYIEKMLAVLLELAEKGDAEAQYRLGEFYEELESGKNDQAAYAWYKKAALRDHVKAQYALGRIYEEGRDGISPDRKEALKWYKKAASHRDMDAMKKVAELQ</sequence>
<dbReference type="KEGG" id="ovb:NB640_11290"/>
<evidence type="ECO:0000256" key="1">
    <source>
        <dbReference type="SAM" id="SignalP"/>
    </source>
</evidence>
<keyword evidence="1" id="KW-0732">Signal</keyword>
<proteinExistence type="predicted"/>
<protein>
    <submittedName>
        <fullName evidence="2">Sel1 repeat family protein</fullName>
    </submittedName>
</protein>
<dbReference type="InterPro" id="IPR006597">
    <property type="entry name" value="Sel1-like"/>
</dbReference>
<dbReference type="InterPro" id="IPR011990">
    <property type="entry name" value="TPR-like_helical_dom_sf"/>
</dbReference>
<dbReference type="InterPro" id="IPR050767">
    <property type="entry name" value="Sel1_AlgK"/>
</dbReference>
<accession>A0A9E9P3A1</accession>
<gene>
    <name evidence="2" type="ORF">NB640_11290</name>
</gene>
<dbReference type="PROSITE" id="PS51257">
    <property type="entry name" value="PROKAR_LIPOPROTEIN"/>
    <property type="match status" value="1"/>
</dbReference>
<name>A0A9E9P3A1_9BURK</name>
<evidence type="ECO:0000313" key="2">
    <source>
        <dbReference type="EMBL" id="WAW09793.1"/>
    </source>
</evidence>
<dbReference type="PANTHER" id="PTHR11102:SF160">
    <property type="entry name" value="ERAD-ASSOCIATED E3 UBIQUITIN-PROTEIN LIGASE COMPONENT HRD3"/>
    <property type="match status" value="1"/>
</dbReference>
<dbReference type="EMBL" id="CP098242">
    <property type="protein sequence ID" value="WAW09793.1"/>
    <property type="molecule type" value="Genomic_DNA"/>
</dbReference>
<dbReference type="RefSeq" id="WP_269308797.1">
    <property type="nucleotide sequence ID" value="NZ_CP098242.1"/>
</dbReference>
<dbReference type="SMART" id="SM00671">
    <property type="entry name" value="SEL1"/>
    <property type="match status" value="5"/>
</dbReference>
<keyword evidence="3" id="KW-1185">Reference proteome</keyword>
<dbReference type="Pfam" id="PF08238">
    <property type="entry name" value="Sel1"/>
    <property type="match status" value="5"/>
</dbReference>
<dbReference type="SUPFAM" id="SSF81901">
    <property type="entry name" value="HCP-like"/>
    <property type="match status" value="1"/>
</dbReference>
<evidence type="ECO:0000313" key="3">
    <source>
        <dbReference type="Proteomes" id="UP001156215"/>
    </source>
</evidence>
<organism evidence="2 3">
    <name type="scientific">Oxalobacter vibrioformis</name>
    <dbReference type="NCBI Taxonomy" id="933080"/>
    <lineage>
        <taxon>Bacteria</taxon>
        <taxon>Pseudomonadati</taxon>
        <taxon>Pseudomonadota</taxon>
        <taxon>Betaproteobacteria</taxon>
        <taxon>Burkholderiales</taxon>
        <taxon>Oxalobacteraceae</taxon>
        <taxon>Oxalobacter</taxon>
    </lineage>
</organism>
<feature type="chain" id="PRO_5038475442" evidence="1">
    <location>
        <begin position="30"/>
        <end position="350"/>
    </location>
</feature>
<dbReference type="PANTHER" id="PTHR11102">
    <property type="entry name" value="SEL-1-LIKE PROTEIN"/>
    <property type="match status" value="1"/>
</dbReference>